<dbReference type="InterPro" id="IPR027795">
    <property type="entry name" value="CASTOR_ACT_dom"/>
</dbReference>
<reference evidence="4" key="1">
    <citation type="submission" date="2018-12" db="EMBL/GenBank/DDBJ databases">
        <title>Tengunoibacter tsumagoiensis gen. nov., sp. nov., Dictyobacter kobayashii sp. nov., D. alpinus sp. nov., and D. joshuensis sp. nov. and description of Dictyobacteraceae fam. nov. within the order Ktedonobacterales isolated from Tengu-no-mugimeshi.</title>
        <authorList>
            <person name="Wang C.M."/>
            <person name="Zheng Y."/>
            <person name="Sakai Y."/>
            <person name="Toyoda A."/>
            <person name="Minakuchi Y."/>
            <person name="Abe K."/>
            <person name="Yokota A."/>
            <person name="Yabe S."/>
        </authorList>
    </citation>
    <scope>NUCLEOTIDE SEQUENCE [LARGE SCALE GENOMIC DNA]</scope>
    <source>
        <strain evidence="4">Uno11</strain>
    </source>
</reference>
<dbReference type="PIRSF" id="PIRSF008459">
    <property type="entry name" value="UCP008459"/>
    <property type="match status" value="1"/>
</dbReference>
<dbReference type="InterPro" id="IPR016540">
    <property type="entry name" value="UCP008459"/>
</dbReference>
<dbReference type="Proteomes" id="UP000287188">
    <property type="component" value="Unassembled WGS sequence"/>
</dbReference>
<evidence type="ECO:0000259" key="2">
    <source>
        <dbReference type="Pfam" id="PF21631"/>
    </source>
</evidence>
<accession>A0A402AX33</accession>
<organism evidence="3 4">
    <name type="scientific">Dictyobacter kobayashii</name>
    <dbReference type="NCBI Taxonomy" id="2014872"/>
    <lineage>
        <taxon>Bacteria</taxon>
        <taxon>Bacillati</taxon>
        <taxon>Chloroflexota</taxon>
        <taxon>Ktedonobacteria</taxon>
        <taxon>Ktedonobacterales</taxon>
        <taxon>Dictyobacteraceae</taxon>
        <taxon>Dictyobacter</taxon>
    </lineage>
</organism>
<evidence type="ECO:0000259" key="1">
    <source>
        <dbReference type="Pfam" id="PF13840"/>
    </source>
</evidence>
<dbReference type="Pfam" id="PF13840">
    <property type="entry name" value="ACT_7"/>
    <property type="match status" value="1"/>
</dbReference>
<keyword evidence="4" id="KW-1185">Reference proteome</keyword>
<dbReference type="SUPFAM" id="SSF55021">
    <property type="entry name" value="ACT-like"/>
    <property type="match status" value="2"/>
</dbReference>
<dbReference type="EMBL" id="BIFS01000002">
    <property type="protein sequence ID" value="GCE23700.1"/>
    <property type="molecule type" value="Genomic_DNA"/>
</dbReference>
<dbReference type="InterPro" id="IPR045865">
    <property type="entry name" value="ACT-like_dom_sf"/>
</dbReference>
<sequence length="140" mass="15334">MTNKRLILTLQPDTLAICRLDPTTRISTEMLNGNFVAITKTDEELSIICPQENIPDEVIYTKGWRCLRIEGPFTPDTAGIMSSVLAPLAEAGLSVFTATTYDTGHVLVQEENLNLAIQILAQAGHTIRSENKATAPHTIQ</sequence>
<dbReference type="Gene3D" id="3.30.2130.10">
    <property type="entry name" value="VC0802-like"/>
    <property type="match status" value="1"/>
</dbReference>
<comment type="caution">
    <text evidence="3">The sequence shown here is derived from an EMBL/GenBank/DDBJ whole genome shotgun (WGS) entry which is preliminary data.</text>
</comment>
<dbReference type="PANTHER" id="PTHR31131:SF6">
    <property type="entry name" value="CASTOR ACT DOMAIN-CONTAINING PROTEIN"/>
    <property type="match status" value="1"/>
</dbReference>
<dbReference type="RefSeq" id="WP_126557084.1">
    <property type="nucleotide sequence ID" value="NZ_BIFS01000002.1"/>
</dbReference>
<dbReference type="AlphaFoldDB" id="A0A402AX33"/>
<dbReference type="InterPro" id="IPR051719">
    <property type="entry name" value="CASTOR_mTORC1"/>
</dbReference>
<evidence type="ECO:0000313" key="3">
    <source>
        <dbReference type="EMBL" id="GCE23700.1"/>
    </source>
</evidence>
<dbReference type="OrthoDB" id="5615858at2"/>
<gene>
    <name evidence="3" type="ORF">KDK_75000</name>
</gene>
<dbReference type="PANTHER" id="PTHR31131">
    <property type="entry name" value="CHROMOSOME 1, WHOLE GENOME SHOTGUN SEQUENCE"/>
    <property type="match status" value="1"/>
</dbReference>
<dbReference type="Pfam" id="PF21631">
    <property type="entry name" value="A9CJY8-like_N"/>
    <property type="match status" value="1"/>
</dbReference>
<feature type="domain" description="A9CJY8-like N-terminal" evidence="2">
    <location>
        <begin position="14"/>
        <end position="56"/>
    </location>
</feature>
<dbReference type="InterPro" id="IPR049447">
    <property type="entry name" value="A9CJY8-like_N"/>
</dbReference>
<protein>
    <submittedName>
        <fullName evidence="3">Amino acid-binding protein</fullName>
    </submittedName>
</protein>
<evidence type="ECO:0000313" key="4">
    <source>
        <dbReference type="Proteomes" id="UP000287188"/>
    </source>
</evidence>
<feature type="domain" description="CASTOR ACT" evidence="1">
    <location>
        <begin position="61"/>
        <end position="121"/>
    </location>
</feature>
<proteinExistence type="predicted"/>
<name>A0A402AX33_9CHLR</name>